<accession>A0A1J9Q903</accession>
<sequence length="161" mass="18606">MPQPKGASLNTEAATFNSNHLQLNGPSVLSARRKALERFTTKETTSQASEAQRQDVHGEVRNCQKHEQPDKDTENHELGRLHNQLELYEIADAKRLTRRKEHYQDMLATRDRQLQQIKQAKKYEELVLQQLDGVLAHHDNRISLVFLIANLDFIASLMSYF</sequence>
<gene>
    <name evidence="2" type="ORF">AJ78_03140</name>
</gene>
<comment type="caution">
    <text evidence="2">The sequence shown here is derived from an EMBL/GenBank/DDBJ whole genome shotgun (WGS) entry which is preliminary data.</text>
</comment>
<evidence type="ECO:0000313" key="2">
    <source>
        <dbReference type="EMBL" id="OJD16715.1"/>
    </source>
</evidence>
<name>A0A1J9Q903_9EURO</name>
<feature type="region of interest" description="Disordered" evidence="1">
    <location>
        <begin position="38"/>
        <end position="78"/>
    </location>
</feature>
<proteinExistence type="predicted"/>
<dbReference type="VEuPathDB" id="FungiDB:AJ78_03140"/>
<dbReference type="STRING" id="1447872.A0A1J9Q903"/>
<feature type="region of interest" description="Disordered" evidence="1">
    <location>
        <begin position="1"/>
        <end position="25"/>
    </location>
</feature>
<dbReference type="EMBL" id="LGRN01000095">
    <property type="protein sequence ID" value="OJD16715.1"/>
    <property type="molecule type" value="Genomic_DNA"/>
</dbReference>
<feature type="compositionally biased region" description="Polar residues" evidence="1">
    <location>
        <begin position="42"/>
        <end position="51"/>
    </location>
</feature>
<keyword evidence="3" id="KW-1185">Reference proteome</keyword>
<feature type="compositionally biased region" description="Basic and acidic residues" evidence="1">
    <location>
        <begin position="52"/>
        <end position="78"/>
    </location>
</feature>
<organism evidence="2 3">
    <name type="scientific">Emergomyces pasteurianus Ep9510</name>
    <dbReference type="NCBI Taxonomy" id="1447872"/>
    <lineage>
        <taxon>Eukaryota</taxon>
        <taxon>Fungi</taxon>
        <taxon>Dikarya</taxon>
        <taxon>Ascomycota</taxon>
        <taxon>Pezizomycotina</taxon>
        <taxon>Eurotiomycetes</taxon>
        <taxon>Eurotiomycetidae</taxon>
        <taxon>Onygenales</taxon>
        <taxon>Ajellomycetaceae</taxon>
        <taxon>Emergomyces</taxon>
    </lineage>
</organism>
<reference evidence="2 3" key="1">
    <citation type="submission" date="2015-07" db="EMBL/GenBank/DDBJ databases">
        <title>Emmonsia species relationships and genome sequence.</title>
        <authorList>
            <consortium name="The Broad Institute Genomics Platform"/>
            <person name="Cuomo C.A."/>
            <person name="Munoz J.F."/>
            <person name="Imamovic A."/>
            <person name="Priest M.E."/>
            <person name="Young S."/>
            <person name="Clay O.K."/>
            <person name="McEwen J.G."/>
        </authorList>
    </citation>
    <scope>NUCLEOTIDE SEQUENCE [LARGE SCALE GENOMIC DNA]</scope>
    <source>
        <strain evidence="2 3">UAMH 9510</strain>
    </source>
</reference>
<evidence type="ECO:0000313" key="3">
    <source>
        <dbReference type="Proteomes" id="UP000182235"/>
    </source>
</evidence>
<dbReference type="Proteomes" id="UP000182235">
    <property type="component" value="Unassembled WGS sequence"/>
</dbReference>
<feature type="compositionally biased region" description="Polar residues" evidence="1">
    <location>
        <begin position="8"/>
        <end position="25"/>
    </location>
</feature>
<dbReference type="OrthoDB" id="10464012at2759"/>
<dbReference type="AlphaFoldDB" id="A0A1J9Q903"/>
<evidence type="ECO:0000256" key="1">
    <source>
        <dbReference type="SAM" id="MobiDB-lite"/>
    </source>
</evidence>
<protein>
    <submittedName>
        <fullName evidence="2">Uncharacterized protein</fullName>
    </submittedName>
</protein>